<reference evidence="2 3" key="1">
    <citation type="submission" date="2015-10" db="EMBL/GenBank/DDBJ databases">
        <title>Draft genome sequence of Novosphingobium fuchskuhlense DSM 25065 isolated from a surface water sample of the southwest basin of Lake Grosse Fuchskuhle.</title>
        <authorList>
            <person name="Ruckert C."/>
            <person name="Winkler A."/>
            <person name="Glaeser J."/>
            <person name="Grossart H.-P."/>
            <person name="Kalinowski J."/>
            <person name="Glaeser S."/>
        </authorList>
    </citation>
    <scope>NUCLEOTIDE SEQUENCE [LARGE SCALE GENOMIC DNA]</scope>
    <source>
        <strain evidence="2 3">FNE08-7</strain>
    </source>
</reference>
<dbReference type="Proteomes" id="UP000058012">
    <property type="component" value="Unassembled WGS sequence"/>
</dbReference>
<feature type="region of interest" description="Disordered" evidence="1">
    <location>
        <begin position="29"/>
        <end position="77"/>
    </location>
</feature>
<dbReference type="OrthoDB" id="7566477at2"/>
<dbReference type="RefSeq" id="WP_067906342.1">
    <property type="nucleotide sequence ID" value="NZ_KQ954244.1"/>
</dbReference>
<evidence type="ECO:0000256" key="1">
    <source>
        <dbReference type="SAM" id="MobiDB-lite"/>
    </source>
</evidence>
<feature type="region of interest" description="Disordered" evidence="1">
    <location>
        <begin position="316"/>
        <end position="340"/>
    </location>
</feature>
<dbReference type="Gene3D" id="1.25.40.10">
    <property type="entry name" value="Tetratricopeptide repeat domain"/>
    <property type="match status" value="1"/>
</dbReference>
<organism evidence="2 3">
    <name type="scientific">Novosphingobium fuchskuhlense</name>
    <dbReference type="NCBI Taxonomy" id="1117702"/>
    <lineage>
        <taxon>Bacteria</taxon>
        <taxon>Pseudomonadati</taxon>
        <taxon>Pseudomonadota</taxon>
        <taxon>Alphaproteobacteria</taxon>
        <taxon>Sphingomonadales</taxon>
        <taxon>Sphingomonadaceae</taxon>
        <taxon>Novosphingobium</taxon>
    </lineage>
</organism>
<feature type="compositionally biased region" description="Pro residues" evidence="1">
    <location>
        <begin position="331"/>
        <end position="340"/>
    </location>
</feature>
<dbReference type="Pfam" id="PF13428">
    <property type="entry name" value="TPR_14"/>
    <property type="match status" value="1"/>
</dbReference>
<evidence type="ECO:0000313" key="3">
    <source>
        <dbReference type="Proteomes" id="UP000058012"/>
    </source>
</evidence>
<feature type="compositionally biased region" description="Low complexity" evidence="1">
    <location>
        <begin position="320"/>
        <end position="330"/>
    </location>
</feature>
<comment type="caution">
    <text evidence="2">The sequence shown here is derived from an EMBL/GenBank/DDBJ whole genome shotgun (WGS) entry which is preliminary data.</text>
</comment>
<evidence type="ECO:0008006" key="4">
    <source>
        <dbReference type="Google" id="ProtNLM"/>
    </source>
</evidence>
<dbReference type="EMBL" id="LLZS01000003">
    <property type="protein sequence ID" value="KUR72170.1"/>
    <property type="molecule type" value="Genomic_DNA"/>
</dbReference>
<proteinExistence type="predicted"/>
<dbReference type="InterPro" id="IPR011990">
    <property type="entry name" value="TPR-like_helical_dom_sf"/>
</dbReference>
<keyword evidence="3" id="KW-1185">Reference proteome</keyword>
<dbReference type="SUPFAM" id="SSF48452">
    <property type="entry name" value="TPR-like"/>
    <property type="match status" value="1"/>
</dbReference>
<protein>
    <recommendedName>
        <fullName evidence="4">Tetratricopeptide repeat protein</fullName>
    </recommendedName>
</protein>
<dbReference type="STRING" id="1117702.AQZ52_02440"/>
<name>A0A124JVD7_9SPHN</name>
<dbReference type="AlphaFoldDB" id="A0A124JVD7"/>
<accession>A0A124JVD7</accession>
<sequence length="340" mass="34177">MLVLIPALLAAHAPLPADVWHQVGPNPRPFEVSPLPIPRRKRATEVPPPMPGATPPATQTGVPAPPAPTSGPRPTRYTLCLAAGDKDLTSGIAAARAWLAEVSKAAGPSTAPSTAHGAAAQCLGQLLLQQGDSTGAEAAFIESAGQVPASDPAATAALQAMAGHAALAGGRAEAALAWYDKALSPPPAAAPSAEDNAVRGAVQIGRARALVALQRLPEASGALEEAHRLAPNDPEGWLLSATLARRGKDLERAQRDIEVAASLVANGDPLAGQIGLEAGVIAMLSGREDAARKSWQSVLALAPGSAEAATAKGYLDQIGPAPTSSAAPAAPAAPPPETSR</sequence>
<evidence type="ECO:0000313" key="2">
    <source>
        <dbReference type="EMBL" id="KUR72170.1"/>
    </source>
</evidence>
<gene>
    <name evidence="2" type="ORF">AQZ52_02440</name>
</gene>